<dbReference type="InterPro" id="IPR029058">
    <property type="entry name" value="AB_hydrolase_fold"/>
</dbReference>
<evidence type="ECO:0000313" key="7">
    <source>
        <dbReference type="Proteomes" id="UP001186944"/>
    </source>
</evidence>
<reference evidence="6" key="1">
    <citation type="submission" date="2019-08" db="EMBL/GenBank/DDBJ databases">
        <title>The improved chromosome-level genome for the pearl oyster Pinctada fucata martensii using PacBio sequencing and Hi-C.</title>
        <authorList>
            <person name="Zheng Z."/>
        </authorList>
    </citation>
    <scope>NUCLEOTIDE SEQUENCE</scope>
    <source>
        <strain evidence="6">ZZ-2019</strain>
        <tissue evidence="6">Adductor muscle</tissue>
    </source>
</reference>
<comment type="similarity">
    <text evidence="1 4">Belongs to the type-B carboxylesterase/lipase family.</text>
</comment>
<keyword evidence="2" id="KW-0732">Signal</keyword>
<evidence type="ECO:0000256" key="2">
    <source>
        <dbReference type="ARBA" id="ARBA00022729"/>
    </source>
</evidence>
<dbReference type="Proteomes" id="UP001186944">
    <property type="component" value="Unassembled WGS sequence"/>
</dbReference>
<dbReference type="PROSITE" id="PS00122">
    <property type="entry name" value="CARBOXYLESTERASE_B_1"/>
    <property type="match status" value="1"/>
</dbReference>
<organism evidence="6 7">
    <name type="scientific">Pinctada imbricata</name>
    <name type="common">Atlantic pearl-oyster</name>
    <name type="synonym">Pinctada martensii</name>
    <dbReference type="NCBI Taxonomy" id="66713"/>
    <lineage>
        <taxon>Eukaryota</taxon>
        <taxon>Metazoa</taxon>
        <taxon>Spiralia</taxon>
        <taxon>Lophotrochozoa</taxon>
        <taxon>Mollusca</taxon>
        <taxon>Bivalvia</taxon>
        <taxon>Autobranchia</taxon>
        <taxon>Pteriomorphia</taxon>
        <taxon>Pterioida</taxon>
        <taxon>Pterioidea</taxon>
        <taxon>Pteriidae</taxon>
        <taxon>Pinctada</taxon>
    </lineage>
</organism>
<dbReference type="Pfam" id="PF00135">
    <property type="entry name" value="COesterase"/>
    <property type="match status" value="1"/>
</dbReference>
<dbReference type="Gene3D" id="3.40.50.1820">
    <property type="entry name" value="alpha/beta hydrolase"/>
    <property type="match status" value="1"/>
</dbReference>
<accession>A0AA89BL10</accession>
<comment type="caution">
    <text evidence="6">The sequence shown here is derived from an EMBL/GenBank/DDBJ whole genome shotgun (WGS) entry which is preliminary data.</text>
</comment>
<gene>
    <name evidence="6" type="ORF">FSP39_022366</name>
</gene>
<dbReference type="InterPro" id="IPR019826">
    <property type="entry name" value="Carboxylesterase_B_AS"/>
</dbReference>
<keyword evidence="3 4" id="KW-0378">Hydrolase</keyword>
<protein>
    <recommendedName>
        <fullName evidence="4">Carboxylic ester hydrolase</fullName>
        <ecNumber evidence="4">3.1.1.-</ecNumber>
    </recommendedName>
</protein>
<keyword evidence="7" id="KW-1185">Reference proteome</keyword>
<evidence type="ECO:0000256" key="4">
    <source>
        <dbReference type="RuleBase" id="RU361235"/>
    </source>
</evidence>
<dbReference type="SUPFAM" id="SSF53474">
    <property type="entry name" value="alpha/beta-Hydrolases"/>
    <property type="match status" value="1"/>
</dbReference>
<dbReference type="EMBL" id="VSWD01000013">
    <property type="protein sequence ID" value="KAK3084982.1"/>
    <property type="molecule type" value="Genomic_DNA"/>
</dbReference>
<evidence type="ECO:0000256" key="3">
    <source>
        <dbReference type="ARBA" id="ARBA00022801"/>
    </source>
</evidence>
<dbReference type="AlphaFoldDB" id="A0AA89BL10"/>
<dbReference type="GO" id="GO:0016787">
    <property type="term" value="F:hydrolase activity"/>
    <property type="evidence" value="ECO:0007669"/>
    <property type="project" value="UniProtKB-KW"/>
</dbReference>
<dbReference type="PANTHER" id="PTHR43903">
    <property type="entry name" value="NEUROLIGIN"/>
    <property type="match status" value="1"/>
</dbReference>
<proteinExistence type="inferred from homology"/>
<dbReference type="EC" id="3.1.1.-" evidence="4"/>
<evidence type="ECO:0000256" key="1">
    <source>
        <dbReference type="ARBA" id="ARBA00005964"/>
    </source>
</evidence>
<dbReference type="PROSITE" id="PS00941">
    <property type="entry name" value="CARBOXYLESTERASE_B_2"/>
    <property type="match status" value="1"/>
</dbReference>
<evidence type="ECO:0000259" key="5">
    <source>
        <dbReference type="Pfam" id="PF00135"/>
    </source>
</evidence>
<dbReference type="InterPro" id="IPR019819">
    <property type="entry name" value="Carboxylesterase_B_CS"/>
</dbReference>
<dbReference type="InterPro" id="IPR002018">
    <property type="entry name" value="CarbesteraseB"/>
</dbReference>
<evidence type="ECO:0000313" key="6">
    <source>
        <dbReference type="EMBL" id="KAK3084982.1"/>
    </source>
</evidence>
<feature type="domain" description="Carboxylesterase type B" evidence="5">
    <location>
        <begin position="27"/>
        <end position="509"/>
    </location>
</feature>
<sequence length="512" mass="57322">MNNSIAECIIFFVIIIKYAICTDTLVSVRTKLGDVQGYSISSNTKGEHLRIFLGIPYAEPPVGNLRFAKPVEKVPWKPTVLKALKFGASCPQPKSFLRRYSLGNNYDRFDEDCLYLNIYSPTNLTSPGTKYPVMVWIHGGSYKFGSGTEYDGRVLSQKGVVVVTMNYRLGALGFLSTDDNEATGNQGLLDQVLALEWIQQNIESFGGNAAKVTIFGQSAGGGSVSLHTFSPLSRGLFRSVIPQSGCALSPWSIYRPPFSIKTYADELASKLQCQFTSSSATVACLRNKSAQEIAETYIAGPPMIAAFAPRVDGYFITDLPENLLHKGDYNHNISVLTGFVPNESADEIPTNFDNGVGYTADHYRQLMGYWSSRFRNSAAVDKAVLCEYKDVYANEEKYLSLFMEMKSDYGYIIPHILMARKYADAGVFTILYEFDFRSVHYPEPKWMGIIHAAELYYLFGSPFFNTLPCPGNPKDTCPQTWYTYQTSWSDTDRKVSEYVMSFWTGFAKNPKM</sequence>
<name>A0AA89BL10_PINIB</name>
<dbReference type="InterPro" id="IPR051093">
    <property type="entry name" value="Neuroligin/BSAL"/>
</dbReference>